<dbReference type="OrthoDB" id="5772680at2"/>
<comment type="subcellular location">
    <subcellularLocation>
        <location evidence="1">Cell membrane</location>
        <topology evidence="1">Single-pass membrane protein</topology>
    </subcellularLocation>
</comment>
<evidence type="ECO:0000256" key="5">
    <source>
        <dbReference type="ARBA" id="ARBA00023136"/>
    </source>
</evidence>
<evidence type="ECO:0000259" key="7">
    <source>
        <dbReference type="Pfam" id="PF04024"/>
    </source>
</evidence>
<dbReference type="InterPro" id="IPR007168">
    <property type="entry name" value="Phageshock_PspC_N"/>
</dbReference>
<dbReference type="InterPro" id="IPR052027">
    <property type="entry name" value="PspC"/>
</dbReference>
<dbReference type="PANTHER" id="PTHR33885:SF3">
    <property type="entry name" value="PHAGE SHOCK PROTEIN C"/>
    <property type="match status" value="1"/>
</dbReference>
<dbReference type="eggNOG" id="COG1983">
    <property type="taxonomic scope" value="Bacteria"/>
</dbReference>
<evidence type="ECO:0000256" key="4">
    <source>
        <dbReference type="ARBA" id="ARBA00022989"/>
    </source>
</evidence>
<dbReference type="GO" id="GO:0005886">
    <property type="term" value="C:plasma membrane"/>
    <property type="evidence" value="ECO:0007669"/>
    <property type="project" value="UniProtKB-SubCell"/>
</dbReference>
<sequence length="168" mass="18666">MKPTRNVNIGSIPFVIDEDAFVVLEDYLRQVSNRLPVGERAEILEDVENRIAEIFAGRINPRMQVISLPLVGEAIAIMGAAEEFGEAQTFSDYSNSTKPTIEKSWCGFYRSVDDRVLGGVCGGLAKVVNIDPKALRILYAVLTIVSFSALMWIYLAAWILVPEETIKK</sequence>
<keyword evidence="4 6" id="KW-1133">Transmembrane helix</keyword>
<evidence type="ECO:0000256" key="3">
    <source>
        <dbReference type="ARBA" id="ARBA00022692"/>
    </source>
</evidence>
<keyword evidence="9" id="KW-1185">Reference proteome</keyword>
<evidence type="ECO:0000313" key="9">
    <source>
        <dbReference type="Proteomes" id="UP000027616"/>
    </source>
</evidence>
<reference evidence="8 9" key="1">
    <citation type="journal article" date="2015" name="Genome Announc.">
        <title>Complete Genome Sequence of the Novel Leech Symbiont Mucinivorans hirudinis M3T.</title>
        <authorList>
            <person name="Nelson M.C."/>
            <person name="Bomar L."/>
            <person name="Graf J."/>
        </authorList>
    </citation>
    <scope>NUCLEOTIDE SEQUENCE [LARGE SCALE GENOMIC DNA]</scope>
    <source>
        <strain evidence="9">M3</strain>
    </source>
</reference>
<proteinExistence type="predicted"/>
<dbReference type="EMBL" id="HG934468">
    <property type="protein sequence ID" value="CDN32017.1"/>
    <property type="molecule type" value="Genomic_DNA"/>
</dbReference>
<dbReference type="AlphaFoldDB" id="A0A060R911"/>
<feature type="transmembrane region" description="Helical" evidence="6">
    <location>
        <begin position="137"/>
        <end position="161"/>
    </location>
</feature>
<name>A0A060R911_9BACT</name>
<evidence type="ECO:0000256" key="2">
    <source>
        <dbReference type="ARBA" id="ARBA00022475"/>
    </source>
</evidence>
<feature type="domain" description="Phage shock protein PspC N-terminal" evidence="7">
    <location>
        <begin position="108"/>
        <end position="164"/>
    </location>
</feature>
<evidence type="ECO:0000313" key="8">
    <source>
        <dbReference type="EMBL" id="CDN32017.1"/>
    </source>
</evidence>
<dbReference type="STRING" id="1433126.BN938_1939"/>
<accession>A0A060R911</accession>
<keyword evidence="2" id="KW-1003">Cell membrane</keyword>
<dbReference type="KEGG" id="rbc:BN938_1939"/>
<keyword evidence="5 6" id="KW-0472">Membrane</keyword>
<dbReference type="Pfam" id="PF04024">
    <property type="entry name" value="PspC"/>
    <property type="match status" value="1"/>
</dbReference>
<evidence type="ECO:0000256" key="1">
    <source>
        <dbReference type="ARBA" id="ARBA00004162"/>
    </source>
</evidence>
<dbReference type="Proteomes" id="UP000027616">
    <property type="component" value="Chromosome I"/>
</dbReference>
<dbReference type="HOGENOM" id="CLU_091621_0_0_10"/>
<evidence type="ECO:0000256" key="6">
    <source>
        <dbReference type="SAM" id="Phobius"/>
    </source>
</evidence>
<gene>
    <name evidence="8" type="ORF">BN938_1939</name>
</gene>
<keyword evidence="3 6" id="KW-0812">Transmembrane</keyword>
<protein>
    <submittedName>
        <fullName evidence="8">Conserved domain protein</fullName>
    </submittedName>
</protein>
<dbReference type="PANTHER" id="PTHR33885">
    <property type="entry name" value="PHAGE SHOCK PROTEIN C"/>
    <property type="match status" value="1"/>
</dbReference>
<organism evidence="8 9">
    <name type="scientific">Mucinivorans hirudinis</name>
    <dbReference type="NCBI Taxonomy" id="1433126"/>
    <lineage>
        <taxon>Bacteria</taxon>
        <taxon>Pseudomonadati</taxon>
        <taxon>Bacteroidota</taxon>
        <taxon>Bacteroidia</taxon>
        <taxon>Bacteroidales</taxon>
        <taxon>Rikenellaceae</taxon>
        <taxon>Mucinivorans</taxon>
    </lineage>
</organism>